<organism evidence="9 10">
    <name type="scientific">Enhygromyxa salina</name>
    <dbReference type="NCBI Taxonomy" id="215803"/>
    <lineage>
        <taxon>Bacteria</taxon>
        <taxon>Pseudomonadati</taxon>
        <taxon>Myxococcota</taxon>
        <taxon>Polyangia</taxon>
        <taxon>Nannocystales</taxon>
        <taxon>Nannocystaceae</taxon>
        <taxon>Enhygromyxa</taxon>
    </lineage>
</organism>
<keyword evidence="2 5" id="KW-0547">Nucleotide-binding</keyword>
<sequence length="977" mass="106257">MAQLDRSSGHEHAEPTGDPDAPVRQSRIETEAAPRASGDPMASIRPELPANPRLVAATVELTDVGAGAGVGAEASERDGLDDATLEPPPRWREPFNANETHESGPFVIPVLEPREEGDREDENGQARPADAAYELLARIGAGGMGEVWEARQRSLGRSVALKRLRDGRRTAHAVIRQFESEARLTGVLDHPNIVTVHELGRDQGGRVFYTMKRIEGTAWSQILATGQRSTGVGEIVIVELRDHLDILVEVSHAIAFAHSRGVIHRDIKPGNVMIGDYGEVQVVDWGLAVALRPLPGLGGAETWTLASLPRSALVCGTPAYMSPETAMAARERIGPPTDVYLLGAVLYHVLYGRPPHQGKSVHHVLSTAKVNGWSYPRKISGHLKPWDALLRPVINRALASDPGLRFADAGEFGEALRRAIRNYDSAKVASRAQEELAARDESHTSGAAGYQALVAMIARLEGALESWPRNVAARQTLAQAHLELATLALAIDDHGLARISIDAFDKLPPLPAPEPDRVARRLTTHSPGEVGAGAGPPTASLVAGSSSEWAGSDLVTEDVPTSTLGAIELARARAQVSGELSPRSELESASVASVASVRIQQDTSETTIGELRELDIRAEQLRTALDQREHALRRRRLTLWFAAGLAAVLAVATLVAMGVGRMALGQERDRARQERDALSKVLLDATANTVEAQLEILFRPVHGALMTSVSWTEAGTLDVDNPELLNPYFIPLLEGVDAASSMLRADADGYEYMLLSNSTDWAKGWRTRSTIPGAAQELRDWSSDGELLDLRRERLAYDPHQRPWYIGGAKLRERAPRVGHDRGHPVFWTEPYIFFTTGELGISVSAPATSSSGREFVLAFDVRLGDLSRVTSRLPEGVEQGQVFVLDDQLRLLGLPRETLALSADQRKALLLEPMAEVEAAPICRAAFTEWRERGDEPGGFSLAHNGENYWVGFRRVEAPDRPKLWIGVVVPESYFL</sequence>
<keyword evidence="3 9" id="KW-0418">Kinase</keyword>
<proteinExistence type="predicted"/>
<dbReference type="PROSITE" id="PS00108">
    <property type="entry name" value="PROTEIN_KINASE_ST"/>
    <property type="match status" value="1"/>
</dbReference>
<dbReference type="Pfam" id="PF00069">
    <property type="entry name" value="Pkinase"/>
    <property type="match status" value="1"/>
</dbReference>
<dbReference type="PANTHER" id="PTHR43289:SF6">
    <property type="entry name" value="SERINE_THREONINE-PROTEIN KINASE NEKL-3"/>
    <property type="match status" value="1"/>
</dbReference>
<evidence type="ECO:0000259" key="8">
    <source>
        <dbReference type="PROSITE" id="PS50011"/>
    </source>
</evidence>
<dbReference type="GO" id="GO:0004674">
    <property type="term" value="F:protein serine/threonine kinase activity"/>
    <property type="evidence" value="ECO:0007669"/>
    <property type="project" value="UniProtKB-EC"/>
</dbReference>
<dbReference type="InterPro" id="IPR011009">
    <property type="entry name" value="Kinase-like_dom_sf"/>
</dbReference>
<dbReference type="SMART" id="SM00220">
    <property type="entry name" value="S_TKc"/>
    <property type="match status" value="1"/>
</dbReference>
<comment type="caution">
    <text evidence="9">The sequence shown here is derived from an EMBL/GenBank/DDBJ whole genome shotgun (WGS) entry which is preliminary data.</text>
</comment>
<name>A0A2S9XF89_9BACT</name>
<feature type="region of interest" description="Disordered" evidence="6">
    <location>
        <begin position="525"/>
        <end position="544"/>
    </location>
</feature>
<reference evidence="9 10" key="1">
    <citation type="submission" date="2018-03" db="EMBL/GenBank/DDBJ databases">
        <title>Draft Genome Sequences of the Obligatory Marine Myxobacteria Enhygromyxa salina SWB005.</title>
        <authorList>
            <person name="Poehlein A."/>
            <person name="Moghaddam J.A."/>
            <person name="Harms H."/>
            <person name="Alanjari M."/>
            <person name="Koenig G.M."/>
            <person name="Daniel R."/>
            <person name="Schaeberle T.F."/>
        </authorList>
    </citation>
    <scope>NUCLEOTIDE SEQUENCE [LARGE SCALE GENOMIC DNA]</scope>
    <source>
        <strain evidence="9 10">SWB005</strain>
    </source>
</reference>
<evidence type="ECO:0000256" key="4">
    <source>
        <dbReference type="ARBA" id="ARBA00022840"/>
    </source>
</evidence>
<evidence type="ECO:0000256" key="1">
    <source>
        <dbReference type="ARBA" id="ARBA00022679"/>
    </source>
</evidence>
<evidence type="ECO:0000313" key="10">
    <source>
        <dbReference type="Proteomes" id="UP000237968"/>
    </source>
</evidence>
<keyword evidence="7" id="KW-0812">Transmembrane</keyword>
<accession>A0A2S9XF89</accession>
<dbReference type="OrthoDB" id="279610at2"/>
<gene>
    <name evidence="9" type="primary">pknA_7</name>
    <name evidence="9" type="ORF">ENSA5_56070</name>
</gene>
<feature type="transmembrane region" description="Helical" evidence="7">
    <location>
        <begin position="637"/>
        <end position="660"/>
    </location>
</feature>
<dbReference type="EMBL" id="PVNK01000244">
    <property type="protein sequence ID" value="PRP91341.1"/>
    <property type="molecule type" value="Genomic_DNA"/>
</dbReference>
<feature type="region of interest" description="Disordered" evidence="6">
    <location>
        <begin position="1"/>
        <end position="49"/>
    </location>
</feature>
<protein>
    <submittedName>
        <fullName evidence="9">Serine/threonine-protein kinase PknA</fullName>
        <ecNumber evidence="9">2.7.11.1</ecNumber>
    </submittedName>
</protein>
<feature type="domain" description="Protein kinase" evidence="8">
    <location>
        <begin position="133"/>
        <end position="417"/>
    </location>
</feature>
<dbReference type="InterPro" id="IPR000719">
    <property type="entry name" value="Prot_kinase_dom"/>
</dbReference>
<evidence type="ECO:0000256" key="7">
    <source>
        <dbReference type="SAM" id="Phobius"/>
    </source>
</evidence>
<keyword evidence="7" id="KW-1133">Transmembrane helix</keyword>
<keyword evidence="7" id="KW-0472">Membrane</keyword>
<evidence type="ECO:0000256" key="5">
    <source>
        <dbReference type="PROSITE-ProRule" id="PRU10141"/>
    </source>
</evidence>
<dbReference type="RefSeq" id="WP_106394829.1">
    <property type="nucleotide sequence ID" value="NZ_PVNK01000244.1"/>
</dbReference>
<dbReference type="Proteomes" id="UP000237968">
    <property type="component" value="Unassembled WGS sequence"/>
</dbReference>
<dbReference type="Gene3D" id="1.10.510.10">
    <property type="entry name" value="Transferase(Phosphotransferase) domain 1"/>
    <property type="match status" value="1"/>
</dbReference>
<dbReference type="Gene3D" id="3.30.450.20">
    <property type="entry name" value="PAS domain"/>
    <property type="match status" value="1"/>
</dbReference>
<dbReference type="InterPro" id="IPR008271">
    <property type="entry name" value="Ser/Thr_kinase_AS"/>
</dbReference>
<dbReference type="PANTHER" id="PTHR43289">
    <property type="entry name" value="MITOGEN-ACTIVATED PROTEIN KINASE KINASE KINASE 20-RELATED"/>
    <property type="match status" value="1"/>
</dbReference>
<dbReference type="AlphaFoldDB" id="A0A2S9XF89"/>
<feature type="binding site" evidence="5">
    <location>
        <position position="162"/>
    </location>
    <ligand>
        <name>ATP</name>
        <dbReference type="ChEBI" id="CHEBI:30616"/>
    </ligand>
</feature>
<evidence type="ECO:0000256" key="6">
    <source>
        <dbReference type="SAM" id="MobiDB-lite"/>
    </source>
</evidence>
<keyword evidence="10" id="KW-1185">Reference proteome</keyword>
<dbReference type="CDD" id="cd14014">
    <property type="entry name" value="STKc_PknB_like"/>
    <property type="match status" value="1"/>
</dbReference>
<dbReference type="Gene3D" id="3.30.200.20">
    <property type="entry name" value="Phosphorylase Kinase, domain 1"/>
    <property type="match status" value="1"/>
</dbReference>
<dbReference type="EC" id="2.7.11.1" evidence="9"/>
<dbReference type="SUPFAM" id="SSF56112">
    <property type="entry name" value="Protein kinase-like (PK-like)"/>
    <property type="match status" value="1"/>
</dbReference>
<evidence type="ECO:0000256" key="3">
    <source>
        <dbReference type="ARBA" id="ARBA00022777"/>
    </source>
</evidence>
<dbReference type="InterPro" id="IPR017441">
    <property type="entry name" value="Protein_kinase_ATP_BS"/>
</dbReference>
<keyword evidence="1 9" id="KW-0808">Transferase</keyword>
<keyword evidence="4 5" id="KW-0067">ATP-binding</keyword>
<evidence type="ECO:0000256" key="2">
    <source>
        <dbReference type="ARBA" id="ARBA00022741"/>
    </source>
</evidence>
<dbReference type="PROSITE" id="PS50011">
    <property type="entry name" value="PROTEIN_KINASE_DOM"/>
    <property type="match status" value="1"/>
</dbReference>
<feature type="region of interest" description="Disordered" evidence="6">
    <location>
        <begin position="69"/>
        <end position="108"/>
    </location>
</feature>
<dbReference type="PROSITE" id="PS00107">
    <property type="entry name" value="PROTEIN_KINASE_ATP"/>
    <property type="match status" value="1"/>
</dbReference>
<dbReference type="GO" id="GO:0005524">
    <property type="term" value="F:ATP binding"/>
    <property type="evidence" value="ECO:0007669"/>
    <property type="project" value="UniProtKB-UniRule"/>
</dbReference>
<evidence type="ECO:0000313" key="9">
    <source>
        <dbReference type="EMBL" id="PRP91341.1"/>
    </source>
</evidence>